<dbReference type="Pfam" id="PF13439">
    <property type="entry name" value="Glyco_transf_4"/>
    <property type="match status" value="1"/>
</dbReference>
<comment type="caution">
    <text evidence="2">The sequence shown here is derived from an EMBL/GenBank/DDBJ whole genome shotgun (WGS) entry which is preliminary data.</text>
</comment>
<evidence type="ECO:0000259" key="1">
    <source>
        <dbReference type="Pfam" id="PF13439"/>
    </source>
</evidence>
<evidence type="ECO:0000313" key="2">
    <source>
        <dbReference type="EMBL" id="GAG66758.1"/>
    </source>
</evidence>
<feature type="domain" description="Glycosyltransferase subfamily 4-like N-terminal" evidence="1">
    <location>
        <begin position="93"/>
        <end position="220"/>
    </location>
</feature>
<dbReference type="AlphaFoldDB" id="X1A1V0"/>
<dbReference type="EMBL" id="BART01002718">
    <property type="protein sequence ID" value="GAG66758.1"/>
    <property type="molecule type" value="Genomic_DNA"/>
</dbReference>
<reference evidence="2" key="1">
    <citation type="journal article" date="2014" name="Front. Microbiol.">
        <title>High frequency of phylogenetically diverse reductive dehalogenase-homologous genes in deep subseafloor sedimentary metagenomes.</title>
        <authorList>
            <person name="Kawai M."/>
            <person name="Futagami T."/>
            <person name="Toyoda A."/>
            <person name="Takaki Y."/>
            <person name="Nishi S."/>
            <person name="Hori S."/>
            <person name="Arai W."/>
            <person name="Tsubouchi T."/>
            <person name="Morono Y."/>
            <person name="Uchiyama I."/>
            <person name="Ito T."/>
            <person name="Fujiyama A."/>
            <person name="Inagaki F."/>
            <person name="Takami H."/>
        </authorList>
    </citation>
    <scope>NUCLEOTIDE SEQUENCE</scope>
    <source>
        <strain evidence="2">Expedition CK06-06</strain>
    </source>
</reference>
<dbReference type="InterPro" id="IPR028098">
    <property type="entry name" value="Glyco_trans_4-like_N"/>
</dbReference>
<dbReference type="Gene3D" id="3.40.50.2000">
    <property type="entry name" value="Glycogen Phosphorylase B"/>
    <property type="match status" value="1"/>
</dbReference>
<feature type="non-terminal residue" evidence="2">
    <location>
        <position position="224"/>
    </location>
</feature>
<organism evidence="2">
    <name type="scientific">marine sediment metagenome</name>
    <dbReference type="NCBI Taxonomy" id="412755"/>
    <lineage>
        <taxon>unclassified sequences</taxon>
        <taxon>metagenomes</taxon>
        <taxon>ecological metagenomes</taxon>
    </lineage>
</organism>
<proteinExistence type="predicted"/>
<accession>X1A1V0</accession>
<protein>
    <recommendedName>
        <fullName evidence="1">Glycosyltransferase subfamily 4-like N-terminal domain-containing protein</fullName>
    </recommendedName>
</protein>
<name>X1A1V0_9ZZZZ</name>
<dbReference type="SUPFAM" id="SSF53756">
    <property type="entry name" value="UDP-Glycosyltransferase/glycogen phosphorylase"/>
    <property type="match status" value="1"/>
</dbReference>
<gene>
    <name evidence="2" type="ORF">S01H4_08071</name>
</gene>
<sequence>MKVLHLLQNSLPLISGSTIRSKYIFKYQKKFSKIFVLTSFLFKSKKNLEIIDHIPYYRINNRIAFLLSKYFSYIKRFNNIFYEFFNIDLENKYQYFLISVLMKYYIRKLVKFYKIDIIHQHTHYEVGRYALKVAKKQKIPFIYEVRGFLEENLIANTKYRKNINLKLIKHIYNKMKTNETNLIKKSDLIITLSDSMKKELLKRNIKEEKIKIIPNCTDTDLLQP</sequence>